<dbReference type="GO" id="GO:0004479">
    <property type="term" value="F:methionyl-tRNA formyltransferase activity"/>
    <property type="evidence" value="ECO:0007669"/>
    <property type="project" value="UniProtKB-EC"/>
</dbReference>
<organism evidence="7">
    <name type="scientific">marine metagenome</name>
    <dbReference type="NCBI Taxonomy" id="408172"/>
    <lineage>
        <taxon>unclassified sequences</taxon>
        <taxon>metagenomes</taxon>
        <taxon>ecological metagenomes</taxon>
    </lineage>
</organism>
<dbReference type="InterPro" id="IPR005793">
    <property type="entry name" value="Formyl_trans_C"/>
</dbReference>
<dbReference type="PANTHER" id="PTHR11138:SF5">
    <property type="entry name" value="METHIONYL-TRNA FORMYLTRANSFERASE, MITOCHONDRIAL"/>
    <property type="match status" value="1"/>
</dbReference>
<dbReference type="CDD" id="cd08646">
    <property type="entry name" value="FMT_core_Met-tRNA-FMT_N"/>
    <property type="match status" value="1"/>
</dbReference>
<keyword evidence="4" id="KW-0648">Protein biosynthesis</keyword>
<evidence type="ECO:0000256" key="4">
    <source>
        <dbReference type="ARBA" id="ARBA00022917"/>
    </source>
</evidence>
<dbReference type="NCBIfam" id="TIGR00460">
    <property type="entry name" value="fmt"/>
    <property type="match status" value="1"/>
</dbReference>
<keyword evidence="3" id="KW-0808">Transferase</keyword>
<dbReference type="PANTHER" id="PTHR11138">
    <property type="entry name" value="METHIONYL-TRNA FORMYLTRANSFERASE"/>
    <property type="match status" value="1"/>
</dbReference>
<dbReference type="CDD" id="cd08704">
    <property type="entry name" value="Met_tRNA_FMT_C"/>
    <property type="match status" value="1"/>
</dbReference>
<dbReference type="InterPro" id="IPR044135">
    <property type="entry name" value="Met-tRNA-FMT_C"/>
</dbReference>
<dbReference type="InterPro" id="IPR036477">
    <property type="entry name" value="Formyl_transf_N_sf"/>
</dbReference>
<dbReference type="GO" id="GO:0005829">
    <property type="term" value="C:cytosol"/>
    <property type="evidence" value="ECO:0007669"/>
    <property type="project" value="TreeGrafter"/>
</dbReference>
<gene>
    <name evidence="7" type="ORF">METZ01_LOCUS39815</name>
</gene>
<feature type="non-terminal residue" evidence="7">
    <location>
        <position position="1"/>
    </location>
</feature>
<dbReference type="Pfam" id="PF00551">
    <property type="entry name" value="Formyl_trans_N"/>
    <property type="match status" value="1"/>
</dbReference>
<dbReference type="InterPro" id="IPR002376">
    <property type="entry name" value="Formyl_transf_N"/>
</dbReference>
<dbReference type="InterPro" id="IPR011034">
    <property type="entry name" value="Formyl_transferase-like_C_sf"/>
</dbReference>
<dbReference type="Gene3D" id="3.40.50.12230">
    <property type="match status" value="1"/>
</dbReference>
<name>A0A381R5C1_9ZZZZ</name>
<dbReference type="Pfam" id="PF02911">
    <property type="entry name" value="Formyl_trans_C"/>
    <property type="match status" value="1"/>
</dbReference>
<protein>
    <recommendedName>
        <fullName evidence="2">methionyl-tRNA formyltransferase</fullName>
        <ecNumber evidence="2">2.1.2.9</ecNumber>
    </recommendedName>
</protein>
<dbReference type="EC" id="2.1.2.9" evidence="2"/>
<dbReference type="InterPro" id="IPR005794">
    <property type="entry name" value="Fmt"/>
</dbReference>
<feature type="domain" description="Formyl transferase C-terminal" evidence="6">
    <location>
        <begin position="178"/>
        <end position="275"/>
    </location>
</feature>
<dbReference type="SUPFAM" id="SSF53328">
    <property type="entry name" value="Formyltransferase"/>
    <property type="match status" value="1"/>
</dbReference>
<comment type="similarity">
    <text evidence="1">Belongs to the Fmt family.</text>
</comment>
<sequence length="285" mass="30482">VGVVTQPDRPAGRGRELRASAVKTETLDQSLRVLEPESTRGDDFVQEIAGLRADLSVVVAYGQILSREVLDVPALGSVNLHASLLPALRGAAPINWSIVRGDTVTGVTVMRMVEQMDAGPILFQTEEPIDPEETASDLRMRLSEIGAEALVEALVLLETGMIEELEQDESRATYAPKVDRATARVDWAGEPVAVSNFIRGMDAVPGAWSELEGHPVKLFRPEADPEVVPGAGPGTILEADRDVGLLVATVEGAVRIGEVQPPGKQRMDSSAWILGRGATAGQHFE</sequence>
<proteinExistence type="inferred from homology"/>
<reference evidence="7" key="1">
    <citation type="submission" date="2018-05" db="EMBL/GenBank/DDBJ databases">
        <authorList>
            <person name="Lanie J.A."/>
            <person name="Ng W.-L."/>
            <person name="Kazmierczak K.M."/>
            <person name="Andrzejewski T.M."/>
            <person name="Davidsen T.M."/>
            <person name="Wayne K.J."/>
            <person name="Tettelin H."/>
            <person name="Glass J.I."/>
            <person name="Rusch D."/>
            <person name="Podicherti R."/>
            <person name="Tsui H.-C.T."/>
            <person name="Winkler M.E."/>
        </authorList>
    </citation>
    <scope>NUCLEOTIDE SEQUENCE</scope>
</reference>
<evidence type="ECO:0000313" key="7">
    <source>
        <dbReference type="EMBL" id="SUZ86961.1"/>
    </source>
</evidence>
<evidence type="ECO:0000259" key="5">
    <source>
        <dbReference type="Pfam" id="PF00551"/>
    </source>
</evidence>
<accession>A0A381R5C1</accession>
<feature type="domain" description="Formyl transferase N-terminal" evidence="5">
    <location>
        <begin position="1"/>
        <end position="154"/>
    </location>
</feature>
<evidence type="ECO:0000256" key="2">
    <source>
        <dbReference type="ARBA" id="ARBA00012261"/>
    </source>
</evidence>
<evidence type="ECO:0000259" key="6">
    <source>
        <dbReference type="Pfam" id="PF02911"/>
    </source>
</evidence>
<evidence type="ECO:0000256" key="3">
    <source>
        <dbReference type="ARBA" id="ARBA00022679"/>
    </source>
</evidence>
<dbReference type="SUPFAM" id="SSF50486">
    <property type="entry name" value="FMT C-terminal domain-like"/>
    <property type="match status" value="1"/>
</dbReference>
<dbReference type="HAMAP" id="MF_00182">
    <property type="entry name" value="Formyl_trans"/>
    <property type="match status" value="1"/>
</dbReference>
<evidence type="ECO:0000256" key="1">
    <source>
        <dbReference type="ARBA" id="ARBA00010699"/>
    </source>
</evidence>
<dbReference type="InterPro" id="IPR041711">
    <property type="entry name" value="Met-tRNA-FMT_N"/>
</dbReference>
<dbReference type="InterPro" id="IPR001555">
    <property type="entry name" value="GART_AS"/>
</dbReference>
<dbReference type="EMBL" id="UINC01001705">
    <property type="protein sequence ID" value="SUZ86961.1"/>
    <property type="molecule type" value="Genomic_DNA"/>
</dbReference>
<dbReference type="AlphaFoldDB" id="A0A381R5C1"/>
<dbReference type="PROSITE" id="PS00373">
    <property type="entry name" value="GART"/>
    <property type="match status" value="1"/>
</dbReference>